<dbReference type="PANTHER" id="PTHR38926:SF2">
    <property type="entry name" value="F-BOX_LRR-REPEAT PROTEIN 21-RELATED"/>
    <property type="match status" value="1"/>
</dbReference>
<dbReference type="SUPFAM" id="SSF52047">
    <property type="entry name" value="RNI-like"/>
    <property type="match status" value="1"/>
</dbReference>
<gene>
    <name evidence="1" type="ORF">PIB30_088487</name>
</gene>
<evidence type="ECO:0000313" key="2">
    <source>
        <dbReference type="Proteomes" id="UP001341840"/>
    </source>
</evidence>
<organism evidence="1 2">
    <name type="scientific">Stylosanthes scabra</name>
    <dbReference type="NCBI Taxonomy" id="79078"/>
    <lineage>
        <taxon>Eukaryota</taxon>
        <taxon>Viridiplantae</taxon>
        <taxon>Streptophyta</taxon>
        <taxon>Embryophyta</taxon>
        <taxon>Tracheophyta</taxon>
        <taxon>Spermatophyta</taxon>
        <taxon>Magnoliopsida</taxon>
        <taxon>eudicotyledons</taxon>
        <taxon>Gunneridae</taxon>
        <taxon>Pentapetalae</taxon>
        <taxon>rosids</taxon>
        <taxon>fabids</taxon>
        <taxon>Fabales</taxon>
        <taxon>Fabaceae</taxon>
        <taxon>Papilionoideae</taxon>
        <taxon>50 kb inversion clade</taxon>
        <taxon>dalbergioids sensu lato</taxon>
        <taxon>Dalbergieae</taxon>
        <taxon>Pterocarpus clade</taxon>
        <taxon>Stylosanthes</taxon>
    </lineage>
</organism>
<sequence>MPNLRHLQLANNYLDNSSGVSAILDGCPLLESLDLRRCNFVKLEGELRRRCDEQLKDFIEPDAPYGFRGYEFGGLNYETVYDDFEYEYISHNKRLREIANNEATQGDGELSDNSQGVQFEKGGGPTTANWWEIYGIWERAKNQRSQ</sequence>
<dbReference type="PANTHER" id="PTHR38926">
    <property type="entry name" value="F-BOX DOMAIN CONTAINING PROTEIN, EXPRESSED"/>
    <property type="match status" value="1"/>
</dbReference>
<dbReference type="EMBL" id="JASCZI010182850">
    <property type="protein sequence ID" value="MED6188706.1"/>
    <property type="molecule type" value="Genomic_DNA"/>
</dbReference>
<comment type="caution">
    <text evidence="1">The sequence shown here is derived from an EMBL/GenBank/DDBJ whole genome shotgun (WGS) entry which is preliminary data.</text>
</comment>
<dbReference type="Proteomes" id="UP001341840">
    <property type="component" value="Unassembled WGS sequence"/>
</dbReference>
<accession>A0ABU6WTE9</accession>
<name>A0ABU6WTE9_9FABA</name>
<reference evidence="1 2" key="1">
    <citation type="journal article" date="2023" name="Plants (Basel)">
        <title>Bridging the Gap: Combining Genomics and Transcriptomics Approaches to Understand Stylosanthes scabra, an Orphan Legume from the Brazilian Caatinga.</title>
        <authorList>
            <person name="Ferreira-Neto J.R.C."/>
            <person name="da Silva M.D."/>
            <person name="Binneck E."/>
            <person name="de Melo N.F."/>
            <person name="da Silva R.H."/>
            <person name="de Melo A.L.T.M."/>
            <person name="Pandolfi V."/>
            <person name="Bustamante F.O."/>
            <person name="Brasileiro-Vidal A.C."/>
            <person name="Benko-Iseppon A.M."/>
        </authorList>
    </citation>
    <scope>NUCLEOTIDE SEQUENCE [LARGE SCALE GENOMIC DNA]</scope>
    <source>
        <tissue evidence="1">Leaves</tissue>
    </source>
</reference>
<protein>
    <submittedName>
        <fullName evidence="1">Uncharacterized protein</fullName>
    </submittedName>
</protein>
<dbReference type="InterPro" id="IPR032675">
    <property type="entry name" value="LRR_dom_sf"/>
</dbReference>
<proteinExistence type="predicted"/>
<evidence type="ECO:0000313" key="1">
    <source>
        <dbReference type="EMBL" id="MED6188706.1"/>
    </source>
</evidence>
<keyword evidence="2" id="KW-1185">Reference proteome</keyword>
<dbReference type="Gene3D" id="3.80.10.10">
    <property type="entry name" value="Ribonuclease Inhibitor"/>
    <property type="match status" value="1"/>
</dbReference>